<dbReference type="NCBIfam" id="TIGR01549">
    <property type="entry name" value="HAD-SF-IA-v1"/>
    <property type="match status" value="1"/>
</dbReference>
<dbReference type="SUPFAM" id="SSF56784">
    <property type="entry name" value="HAD-like"/>
    <property type="match status" value="1"/>
</dbReference>
<protein>
    <submittedName>
        <fullName evidence="1">Haloacid dehalogenase superfamily, subfamily IA, variant 3 with third motif having DD or ED/haloacid dehalogenase superfamily, subfamily IA, variant 1 with third motif having Dx(3-4)D or Dx(3-4)E</fullName>
    </submittedName>
</protein>
<accession>A0A1C5G517</accession>
<name>A0A1C5G517_MICEH</name>
<dbReference type="AlphaFoldDB" id="A0A1C5G517"/>
<dbReference type="InterPro" id="IPR036412">
    <property type="entry name" value="HAD-like_sf"/>
</dbReference>
<dbReference type="Pfam" id="PF13419">
    <property type="entry name" value="HAD_2"/>
    <property type="match status" value="1"/>
</dbReference>
<dbReference type="GO" id="GO:0005829">
    <property type="term" value="C:cytosol"/>
    <property type="evidence" value="ECO:0007669"/>
    <property type="project" value="TreeGrafter"/>
</dbReference>
<proteinExistence type="predicted"/>
<sequence>MTAPGLAKVIDRARVILLDFDGPVCSIFAQHSASTVAHELRRLLVNQAVTLPPEILAERDPLAVLRFTATLGRPAVVRLVDEAMTREEVTAARTAEPTPYGREVIVAAHQTGRRIAVVSNNSAASVHAYLSARRLTSYVHPVIGRPEAAPERMKPDPFPVLAAVRELGAQPAECVLVGDSVSDIEAAHAAGVAAIGYANKPGKRERFSAADVVIDSMAELVTAFAVDEL</sequence>
<reference evidence="1 2" key="1">
    <citation type="submission" date="2016-06" db="EMBL/GenBank/DDBJ databases">
        <authorList>
            <person name="Kjaerup R.B."/>
            <person name="Dalgaard T.S."/>
            <person name="Juul-Madsen H.R."/>
        </authorList>
    </citation>
    <scope>NUCLEOTIDE SEQUENCE [LARGE SCALE GENOMIC DNA]</scope>
    <source>
        <strain evidence="1 2">DSM 43913</strain>
    </source>
</reference>
<dbReference type="InterPro" id="IPR023214">
    <property type="entry name" value="HAD_sf"/>
</dbReference>
<organism evidence="1 2">
    <name type="scientific">Micromonospora echinofusca</name>
    <dbReference type="NCBI Taxonomy" id="47858"/>
    <lineage>
        <taxon>Bacteria</taxon>
        <taxon>Bacillati</taxon>
        <taxon>Actinomycetota</taxon>
        <taxon>Actinomycetes</taxon>
        <taxon>Micromonosporales</taxon>
        <taxon>Micromonosporaceae</taxon>
        <taxon>Micromonospora</taxon>
    </lineage>
</organism>
<dbReference type="InterPro" id="IPR006439">
    <property type="entry name" value="HAD-SF_hydro_IA"/>
</dbReference>
<evidence type="ECO:0000313" key="1">
    <source>
        <dbReference type="EMBL" id="SCG14993.1"/>
    </source>
</evidence>
<dbReference type="GO" id="GO:0008967">
    <property type="term" value="F:phosphoglycolate phosphatase activity"/>
    <property type="evidence" value="ECO:0007669"/>
    <property type="project" value="TreeGrafter"/>
</dbReference>
<dbReference type="RefSeq" id="WP_088999091.1">
    <property type="nucleotide sequence ID" value="NZ_LT607733.1"/>
</dbReference>
<dbReference type="Proteomes" id="UP000198251">
    <property type="component" value="Chromosome I"/>
</dbReference>
<dbReference type="GO" id="GO:0006281">
    <property type="term" value="P:DNA repair"/>
    <property type="evidence" value="ECO:0007669"/>
    <property type="project" value="TreeGrafter"/>
</dbReference>
<dbReference type="GeneID" id="95801083"/>
<dbReference type="NCBIfam" id="TIGR01509">
    <property type="entry name" value="HAD-SF-IA-v3"/>
    <property type="match status" value="1"/>
</dbReference>
<dbReference type="EMBL" id="LT607733">
    <property type="protein sequence ID" value="SCG14993.1"/>
    <property type="molecule type" value="Genomic_DNA"/>
</dbReference>
<dbReference type="InterPro" id="IPR041492">
    <property type="entry name" value="HAD_2"/>
</dbReference>
<dbReference type="InterPro" id="IPR050155">
    <property type="entry name" value="HAD-like_hydrolase_sf"/>
</dbReference>
<keyword evidence="2" id="KW-1185">Reference proteome</keyword>
<evidence type="ECO:0000313" key="2">
    <source>
        <dbReference type="Proteomes" id="UP000198251"/>
    </source>
</evidence>
<dbReference type="PANTHER" id="PTHR43434">
    <property type="entry name" value="PHOSPHOGLYCOLATE PHOSPHATASE"/>
    <property type="match status" value="1"/>
</dbReference>
<dbReference type="PANTHER" id="PTHR43434:SF1">
    <property type="entry name" value="PHOSPHOGLYCOLATE PHOSPHATASE"/>
    <property type="match status" value="1"/>
</dbReference>
<gene>
    <name evidence="1" type="ORF">GA0070610_1218</name>
</gene>
<dbReference type="Gene3D" id="3.40.50.1000">
    <property type="entry name" value="HAD superfamily/HAD-like"/>
    <property type="match status" value="1"/>
</dbReference>